<keyword evidence="5" id="KW-0804">Transcription</keyword>
<evidence type="ECO:0000256" key="5">
    <source>
        <dbReference type="ARBA" id="ARBA00023163"/>
    </source>
</evidence>
<accession>A0A9R0RSK3</accession>
<dbReference type="GO" id="GO:0009738">
    <property type="term" value="P:abscisic acid-activated signaling pathway"/>
    <property type="evidence" value="ECO:0007669"/>
    <property type="project" value="UniProtKB-KW"/>
</dbReference>
<keyword evidence="4" id="KW-0238">DNA-binding</keyword>
<dbReference type="Gramene" id="TRITD3Av1G220620.1">
    <property type="protein sequence ID" value="TRITD3Av1G220620.1"/>
    <property type="gene ID" value="TRITD3Av1G220620"/>
</dbReference>
<proteinExistence type="predicted"/>
<evidence type="ECO:0000256" key="8">
    <source>
        <dbReference type="SAM" id="MobiDB-lite"/>
    </source>
</evidence>
<protein>
    <recommendedName>
        <fullName evidence="9">BZIP domain-containing protein</fullName>
    </recommendedName>
</protein>
<dbReference type="EMBL" id="LT934115">
    <property type="protein sequence ID" value="VAH65993.1"/>
    <property type="molecule type" value="Genomic_DNA"/>
</dbReference>
<dbReference type="PANTHER" id="PTHR22952">
    <property type="entry name" value="CAMP-RESPONSE ELEMENT BINDING PROTEIN-RELATED"/>
    <property type="match status" value="1"/>
</dbReference>
<evidence type="ECO:0000256" key="3">
    <source>
        <dbReference type="ARBA" id="ARBA00023015"/>
    </source>
</evidence>
<dbReference type="Gene3D" id="1.20.5.170">
    <property type="match status" value="1"/>
</dbReference>
<feature type="region of interest" description="Disordered" evidence="8">
    <location>
        <begin position="90"/>
        <end position="111"/>
    </location>
</feature>
<keyword evidence="11" id="KW-1185">Reference proteome</keyword>
<evidence type="ECO:0000256" key="2">
    <source>
        <dbReference type="ARBA" id="ARBA00022682"/>
    </source>
</evidence>
<keyword evidence="7" id="KW-0175">Coiled coil</keyword>
<dbReference type="InterPro" id="IPR004827">
    <property type="entry name" value="bZIP"/>
</dbReference>
<dbReference type="SMART" id="SM00338">
    <property type="entry name" value="BRLZ"/>
    <property type="match status" value="1"/>
</dbReference>
<dbReference type="GO" id="GO:0005634">
    <property type="term" value="C:nucleus"/>
    <property type="evidence" value="ECO:0007669"/>
    <property type="project" value="UniProtKB-SubCell"/>
</dbReference>
<dbReference type="SUPFAM" id="SSF57959">
    <property type="entry name" value="Leucine zipper domain"/>
    <property type="match status" value="1"/>
</dbReference>
<sequence>MSKDVNFSKEEVTSHPRVLEGEEQTIAPARQSSIFAPTLDELQYSMCEAGHNFGSMNMDEFMSNIWNAKEFQEATGGVLVGMEVAPVVGADGGRGGEDAGGSNQARQESFSLPPPLCRKMVEEVWAEINRETRLVHSQPQSARPSPLIPVEPPAGNGGGVAANEQRGTLGEMTLEQFLVKVGVVRGSGTGGQAPVPVGMVHGQMNPAPANDMFQVMGDGMVYIPNGYVGIVVVPPPPPPQGGVGIVSPGSSDGRSTMMEVDMMNCMGDKTMMENSGARKRGAPEDQSCEGSIERRHHHMIKNHESAAQSCGRKQAYTKELEAELNHLKEENARLKAEELVEKMMEQSKENVNTKKGGTLSRRCWGGIVDGVLDKGVLTTSSPDQWVIDFDCVTRSLRQVDIVVPIGINRPA</sequence>
<dbReference type="GO" id="GO:0003700">
    <property type="term" value="F:DNA-binding transcription factor activity"/>
    <property type="evidence" value="ECO:0007669"/>
    <property type="project" value="InterPro"/>
</dbReference>
<keyword evidence="6" id="KW-0539">Nucleus</keyword>
<evidence type="ECO:0000256" key="7">
    <source>
        <dbReference type="SAM" id="Coils"/>
    </source>
</evidence>
<feature type="compositionally biased region" description="Basic and acidic residues" evidence="8">
    <location>
        <begin position="1"/>
        <end position="20"/>
    </location>
</feature>
<dbReference type="Proteomes" id="UP000324705">
    <property type="component" value="Chromosome 3A"/>
</dbReference>
<dbReference type="AlphaFoldDB" id="A0A9R0RSK3"/>
<evidence type="ECO:0000313" key="11">
    <source>
        <dbReference type="Proteomes" id="UP000324705"/>
    </source>
</evidence>
<feature type="region of interest" description="Disordered" evidence="8">
    <location>
        <begin position="135"/>
        <end position="156"/>
    </location>
</feature>
<dbReference type="Pfam" id="PF00170">
    <property type="entry name" value="bZIP_1"/>
    <property type="match status" value="1"/>
</dbReference>
<dbReference type="InterPro" id="IPR046347">
    <property type="entry name" value="bZIP_sf"/>
</dbReference>
<dbReference type="GO" id="GO:0045893">
    <property type="term" value="P:positive regulation of DNA-templated transcription"/>
    <property type="evidence" value="ECO:0007669"/>
    <property type="project" value="InterPro"/>
</dbReference>
<comment type="subcellular location">
    <subcellularLocation>
        <location evidence="1">Nucleus</location>
    </subcellularLocation>
</comment>
<dbReference type="PANTHER" id="PTHR22952:SF175">
    <property type="entry name" value="PROTEIN ABSCISIC ACID-INSENSITIVE 5"/>
    <property type="match status" value="1"/>
</dbReference>
<dbReference type="InterPro" id="IPR043452">
    <property type="entry name" value="BZIP46-like"/>
</dbReference>
<evidence type="ECO:0000256" key="6">
    <source>
        <dbReference type="ARBA" id="ARBA00023242"/>
    </source>
</evidence>
<evidence type="ECO:0000313" key="10">
    <source>
        <dbReference type="EMBL" id="VAH65993.1"/>
    </source>
</evidence>
<dbReference type="GO" id="GO:0003677">
    <property type="term" value="F:DNA binding"/>
    <property type="evidence" value="ECO:0007669"/>
    <property type="project" value="UniProtKB-KW"/>
</dbReference>
<feature type="coiled-coil region" evidence="7">
    <location>
        <begin position="313"/>
        <end position="349"/>
    </location>
</feature>
<reference evidence="10 11" key="1">
    <citation type="submission" date="2017-09" db="EMBL/GenBank/DDBJ databases">
        <authorList>
            <consortium name="International Durum Wheat Genome Sequencing Consortium (IDWGSC)"/>
            <person name="Milanesi L."/>
        </authorList>
    </citation>
    <scope>NUCLEOTIDE SEQUENCE [LARGE SCALE GENOMIC DNA]</scope>
    <source>
        <strain evidence="11">cv. Svevo</strain>
    </source>
</reference>
<keyword evidence="2" id="KW-0938">Abscisic acid signaling pathway</keyword>
<evidence type="ECO:0000259" key="9">
    <source>
        <dbReference type="SMART" id="SM00338"/>
    </source>
</evidence>
<feature type="domain" description="BZIP" evidence="9">
    <location>
        <begin position="289"/>
        <end position="349"/>
    </location>
</feature>
<organism evidence="10 11">
    <name type="scientific">Triticum turgidum subsp. durum</name>
    <name type="common">Durum wheat</name>
    <name type="synonym">Triticum durum</name>
    <dbReference type="NCBI Taxonomy" id="4567"/>
    <lineage>
        <taxon>Eukaryota</taxon>
        <taxon>Viridiplantae</taxon>
        <taxon>Streptophyta</taxon>
        <taxon>Embryophyta</taxon>
        <taxon>Tracheophyta</taxon>
        <taxon>Spermatophyta</taxon>
        <taxon>Magnoliopsida</taxon>
        <taxon>Liliopsida</taxon>
        <taxon>Poales</taxon>
        <taxon>Poaceae</taxon>
        <taxon>BOP clade</taxon>
        <taxon>Pooideae</taxon>
        <taxon>Triticodae</taxon>
        <taxon>Triticeae</taxon>
        <taxon>Triticinae</taxon>
        <taxon>Triticum</taxon>
    </lineage>
</organism>
<evidence type="ECO:0000256" key="1">
    <source>
        <dbReference type="ARBA" id="ARBA00004123"/>
    </source>
</evidence>
<evidence type="ECO:0000256" key="4">
    <source>
        <dbReference type="ARBA" id="ARBA00023125"/>
    </source>
</evidence>
<name>A0A9R0RSK3_TRITD</name>
<keyword evidence="3" id="KW-0805">Transcription regulation</keyword>
<dbReference type="CDD" id="cd14707">
    <property type="entry name" value="bZIP_plant_BZIP46"/>
    <property type="match status" value="1"/>
</dbReference>
<feature type="region of interest" description="Disordered" evidence="8">
    <location>
        <begin position="1"/>
        <end position="31"/>
    </location>
</feature>
<gene>
    <name evidence="10" type="ORF">TRITD_3Av1G220620</name>
</gene>